<name>A0AAU8CZA5_9HYPH</name>
<dbReference type="EMBL" id="CP159253">
    <property type="protein sequence ID" value="XCG51730.1"/>
    <property type="molecule type" value="Genomic_DNA"/>
</dbReference>
<dbReference type="InterPro" id="IPR021557">
    <property type="entry name" value="DUF3016"/>
</dbReference>
<accession>A0AAU8CZA5</accession>
<dbReference type="RefSeq" id="WP_353647051.1">
    <property type="nucleotide sequence ID" value="NZ_CP159253.1"/>
</dbReference>
<dbReference type="AlphaFoldDB" id="A0AAU8CZA5"/>
<sequence length="73" mass="8799">MASRRHPTPPRFKLRYALVDRGKLLMRAEENVTDMTYLWGAGSTYSDRRLGYEKKMLRDWFRRRFVHLSPPRG</sequence>
<organism evidence="1">
    <name type="scientific">Mesorhizobium sp. WSM2240</name>
    <dbReference type="NCBI Taxonomy" id="3228851"/>
    <lineage>
        <taxon>Bacteria</taxon>
        <taxon>Pseudomonadati</taxon>
        <taxon>Pseudomonadota</taxon>
        <taxon>Alphaproteobacteria</taxon>
        <taxon>Hyphomicrobiales</taxon>
        <taxon>Phyllobacteriaceae</taxon>
        <taxon>Mesorhizobium</taxon>
    </lineage>
</organism>
<reference evidence="1" key="1">
    <citation type="submission" date="2024-06" db="EMBL/GenBank/DDBJ databases">
        <title>Mesorhizobium karijinii sp. nov., a symbiont of the iconic Swainsona formosa from arid Australia.</title>
        <authorList>
            <person name="Hill Y.J."/>
            <person name="Watkin E.L.J."/>
            <person name="O'Hara G.W."/>
            <person name="Terpolilli J."/>
            <person name="Tye M.L."/>
            <person name="Kohlmeier M.G."/>
        </authorList>
    </citation>
    <scope>NUCLEOTIDE SEQUENCE</scope>
    <source>
        <strain evidence="1">WSM2240</strain>
    </source>
</reference>
<protein>
    <submittedName>
        <fullName evidence="1">DUF3016 domain-containing protein</fullName>
    </submittedName>
</protein>
<dbReference type="Pfam" id="PF11454">
    <property type="entry name" value="DUF3016"/>
    <property type="match status" value="1"/>
</dbReference>
<evidence type="ECO:0000313" key="1">
    <source>
        <dbReference type="EMBL" id="XCG51730.1"/>
    </source>
</evidence>
<proteinExistence type="predicted"/>
<gene>
    <name evidence="1" type="ORF">ABVK50_23300</name>
</gene>